<dbReference type="AlphaFoldDB" id="A0A0M6WAI4"/>
<keyword evidence="8" id="KW-0963">Cytoplasm</keyword>
<dbReference type="EC" id="3.1.-.-" evidence="8"/>
<dbReference type="GO" id="GO:0004222">
    <property type="term" value="F:metalloendopeptidase activity"/>
    <property type="evidence" value="ECO:0007669"/>
    <property type="project" value="InterPro"/>
</dbReference>
<comment type="cofactor">
    <cofactor evidence="8">
        <name>Zn(2+)</name>
        <dbReference type="ChEBI" id="CHEBI:29105"/>
    </cofactor>
    <text evidence="8">Binds 1 zinc ion.</text>
</comment>
<dbReference type="EMBL" id="CVRF01000003">
    <property type="protein sequence ID" value="CRK85975.1"/>
    <property type="molecule type" value="Genomic_DNA"/>
</dbReference>
<dbReference type="SUPFAM" id="SSF55486">
    <property type="entry name" value="Metalloproteases ('zincins'), catalytic domain"/>
    <property type="match status" value="1"/>
</dbReference>
<protein>
    <recommendedName>
        <fullName evidence="8">Endoribonuclease YbeY</fullName>
        <ecNumber evidence="8">3.1.-.-</ecNumber>
    </recommendedName>
</protein>
<dbReference type="InterPro" id="IPR023091">
    <property type="entry name" value="MetalPrtase_cat_dom_sf_prd"/>
</dbReference>
<dbReference type="HAMAP" id="MF_00009">
    <property type="entry name" value="Endoribonucl_YbeY"/>
    <property type="match status" value="1"/>
</dbReference>
<proteinExistence type="inferred from homology"/>
<dbReference type="PANTHER" id="PTHR46986:SF1">
    <property type="entry name" value="ENDORIBONUCLEASE YBEY, CHLOROPLASTIC"/>
    <property type="match status" value="1"/>
</dbReference>
<dbReference type="GO" id="GO:0005737">
    <property type="term" value="C:cytoplasm"/>
    <property type="evidence" value="ECO:0007669"/>
    <property type="project" value="UniProtKB-SubCell"/>
</dbReference>
<evidence type="ECO:0000256" key="7">
    <source>
        <dbReference type="ARBA" id="ARBA00022833"/>
    </source>
</evidence>
<reference evidence="10" key="1">
    <citation type="submission" date="2015-05" db="EMBL/GenBank/DDBJ databases">
        <authorList>
            <person name="Manzano-Marin A."/>
        </authorList>
    </citation>
    <scope>NUCLEOTIDE SEQUENCE [LARGE SCALE GENOMIC DNA]</scope>
    <source>
        <strain evidence="10">officinalis</strain>
    </source>
</reference>
<evidence type="ECO:0000256" key="8">
    <source>
        <dbReference type="HAMAP-Rule" id="MF_00009"/>
    </source>
</evidence>
<dbReference type="GO" id="GO:0006364">
    <property type="term" value="P:rRNA processing"/>
    <property type="evidence" value="ECO:0007669"/>
    <property type="project" value="UniProtKB-UniRule"/>
</dbReference>
<keyword evidence="10" id="KW-1185">Reference proteome</keyword>
<evidence type="ECO:0000256" key="6">
    <source>
        <dbReference type="ARBA" id="ARBA00022801"/>
    </source>
</evidence>
<evidence type="ECO:0000256" key="2">
    <source>
        <dbReference type="ARBA" id="ARBA00022517"/>
    </source>
</evidence>
<dbReference type="NCBIfam" id="TIGR00043">
    <property type="entry name" value="rRNA maturation RNase YbeY"/>
    <property type="match status" value="1"/>
</dbReference>
<keyword evidence="5 8" id="KW-0255">Endonuclease</keyword>
<sequence>MNKIILNLQIACKIKKGLPSKKKLKIWLKAVLPKSKLKNEITIRITDKTECHYLNLLYSGKNAPTNVLSFPFKIQYKIKTCLLGDLIICQQIVAQEAFEQKKKYEEHLAHIIVHGCLHLLGFNHIKNNEAKKMERLETKIITGLGYSDPYILID</sequence>
<dbReference type="GO" id="GO:0004521">
    <property type="term" value="F:RNA endonuclease activity"/>
    <property type="evidence" value="ECO:0007669"/>
    <property type="project" value="UniProtKB-UniRule"/>
</dbReference>
<accession>A0A0M6WAI4</accession>
<feature type="binding site" evidence="8">
    <location>
        <position position="124"/>
    </location>
    <ligand>
        <name>Zn(2+)</name>
        <dbReference type="ChEBI" id="CHEBI:29105"/>
        <note>catalytic</note>
    </ligand>
</feature>
<evidence type="ECO:0000313" key="9">
    <source>
        <dbReference type="EMBL" id="CRK85975.1"/>
    </source>
</evidence>
<dbReference type="GO" id="GO:0008270">
    <property type="term" value="F:zinc ion binding"/>
    <property type="evidence" value="ECO:0007669"/>
    <property type="project" value="UniProtKB-UniRule"/>
</dbReference>
<dbReference type="InterPro" id="IPR002036">
    <property type="entry name" value="YbeY"/>
</dbReference>
<evidence type="ECO:0000256" key="3">
    <source>
        <dbReference type="ARBA" id="ARBA00022722"/>
    </source>
</evidence>
<evidence type="ECO:0000256" key="1">
    <source>
        <dbReference type="ARBA" id="ARBA00010875"/>
    </source>
</evidence>
<keyword evidence="4 8" id="KW-0479">Metal-binding</keyword>
<keyword evidence="6 8" id="KW-0378">Hydrolase</keyword>
<keyword evidence="8" id="KW-0698">rRNA processing</keyword>
<evidence type="ECO:0000313" key="10">
    <source>
        <dbReference type="Proteomes" id="UP000242301"/>
    </source>
</evidence>
<comment type="similarity">
    <text evidence="1 8">Belongs to the endoribonuclease YbeY family.</text>
</comment>
<dbReference type="Proteomes" id="UP000242301">
    <property type="component" value="Unassembled WGS sequence"/>
</dbReference>
<dbReference type="PANTHER" id="PTHR46986">
    <property type="entry name" value="ENDORIBONUCLEASE YBEY, CHLOROPLASTIC"/>
    <property type="match status" value="1"/>
</dbReference>
<dbReference type="PROSITE" id="PS01306">
    <property type="entry name" value="UPF0054"/>
    <property type="match status" value="1"/>
</dbReference>
<gene>
    <name evidence="8 9" type="primary">ybeY</name>
    <name evidence="9" type="ORF">SOFFGTOCOR_0576</name>
</gene>
<keyword evidence="2 8" id="KW-0690">Ribosome biogenesis</keyword>
<feature type="binding site" evidence="8">
    <location>
        <position position="118"/>
    </location>
    <ligand>
        <name>Zn(2+)</name>
        <dbReference type="ChEBI" id="CHEBI:29105"/>
        <note>catalytic</note>
    </ligand>
</feature>
<organism evidence="9 10">
    <name type="scientific">Candidatus Providencia siddallii</name>
    <dbReference type="NCBI Taxonomy" id="1715285"/>
    <lineage>
        <taxon>Bacteria</taxon>
        <taxon>Pseudomonadati</taxon>
        <taxon>Pseudomonadota</taxon>
        <taxon>Gammaproteobacteria</taxon>
        <taxon>Enterobacterales</taxon>
        <taxon>Morganellaceae</taxon>
        <taxon>Providencia</taxon>
    </lineage>
</organism>
<dbReference type="InterPro" id="IPR020549">
    <property type="entry name" value="YbeY_CS"/>
</dbReference>
<dbReference type="Pfam" id="PF02130">
    <property type="entry name" value="YbeY"/>
    <property type="match status" value="1"/>
</dbReference>
<keyword evidence="7 8" id="KW-0862">Zinc</keyword>
<evidence type="ECO:0000256" key="4">
    <source>
        <dbReference type="ARBA" id="ARBA00022723"/>
    </source>
</evidence>
<comment type="subcellular location">
    <subcellularLocation>
        <location evidence="8">Cytoplasm</location>
    </subcellularLocation>
</comment>
<dbReference type="STRING" id="1715285.SOFFGTOCOR_0576"/>
<dbReference type="Gene3D" id="3.40.390.30">
    <property type="entry name" value="Metalloproteases ('zincins'), catalytic domain"/>
    <property type="match status" value="1"/>
</dbReference>
<evidence type="ECO:0000256" key="5">
    <source>
        <dbReference type="ARBA" id="ARBA00022759"/>
    </source>
</evidence>
<keyword evidence="3 8" id="KW-0540">Nuclease</keyword>
<comment type="function">
    <text evidence="8">Single strand-specific metallo-endoribonuclease involved in late-stage 70S ribosome quality control and in maturation of the 3' terminus of the 16S rRNA.</text>
</comment>
<name>A0A0M6WAI4_9GAMM</name>
<feature type="binding site" evidence="8">
    <location>
        <position position="114"/>
    </location>
    <ligand>
        <name>Zn(2+)</name>
        <dbReference type="ChEBI" id="CHEBI:29105"/>
        <note>catalytic</note>
    </ligand>
</feature>